<dbReference type="InterPro" id="IPR029433">
    <property type="entry name" value="DUF4438_N"/>
</dbReference>
<evidence type="ECO:0000313" key="3">
    <source>
        <dbReference type="EMBL" id="MDQ0359830.1"/>
    </source>
</evidence>
<dbReference type="InterPro" id="IPR044909">
    <property type="entry name" value="TM_1086_sf"/>
</dbReference>
<feature type="domain" description="DUF4438" evidence="1">
    <location>
        <begin position="25"/>
        <end position="157"/>
    </location>
</feature>
<proteinExistence type="predicted"/>
<sequence length="285" mass="30875">MKTNKNKLVMHSLLGNIHHPTEKGYRVGYDGIGRILPSVGGITYNFQIGDNCMGLVGDHIEPGVSIKNPNSGENPALQLFSCVGNTVKITSGDAKGRLGVITGTHGGIDHAFVYFDQEILELLSGDEKMLVKGYGQGLELSDYPNIKVMNLDPSLLDTMHLKEENNKLHIGVTHIIPACLMGSGLGSATMASGDYDIMTQDEAMNKQYNLDTLRFGDIVAIEDHNSFNGPHYAKGCYTVGVIVHSDSYTSGHGPGVCVLFTSKDDSLIPYIEKDANLINYINISK</sequence>
<name>A0ABU0DYX1_9FIRM</name>
<dbReference type="InterPro" id="IPR044910">
    <property type="entry name" value="TM_1086_SG_dom"/>
</dbReference>
<evidence type="ECO:0008006" key="5">
    <source>
        <dbReference type="Google" id="ProtNLM"/>
    </source>
</evidence>
<evidence type="ECO:0000259" key="1">
    <source>
        <dbReference type="Pfam" id="PF14505"/>
    </source>
</evidence>
<dbReference type="InterPro" id="IPR048399">
    <property type="entry name" value="DUF4438_C"/>
</dbReference>
<evidence type="ECO:0000259" key="2">
    <source>
        <dbReference type="Pfam" id="PF20999"/>
    </source>
</evidence>
<dbReference type="Proteomes" id="UP001230220">
    <property type="component" value="Unassembled WGS sequence"/>
</dbReference>
<reference evidence="3 4" key="1">
    <citation type="submission" date="2023-07" db="EMBL/GenBank/DDBJ databases">
        <title>Genomic Encyclopedia of Type Strains, Phase IV (KMG-IV): sequencing the most valuable type-strain genomes for metagenomic binning, comparative biology and taxonomic classification.</title>
        <authorList>
            <person name="Goeker M."/>
        </authorList>
    </citation>
    <scope>NUCLEOTIDE SEQUENCE [LARGE SCALE GENOMIC DNA]</scope>
    <source>
        <strain evidence="3 4">DSM 16784</strain>
    </source>
</reference>
<dbReference type="Pfam" id="PF20999">
    <property type="entry name" value="DUF4438_C"/>
    <property type="match status" value="1"/>
</dbReference>
<comment type="caution">
    <text evidence="3">The sequence shown here is derived from an EMBL/GenBank/DDBJ whole genome shotgun (WGS) entry which is preliminary data.</text>
</comment>
<dbReference type="Pfam" id="PF14505">
    <property type="entry name" value="DUF4438"/>
    <property type="match status" value="1"/>
</dbReference>
<dbReference type="Gene3D" id="4.10.1180.10">
    <property type="entry name" value="tm1086 domain"/>
    <property type="match status" value="1"/>
</dbReference>
<keyword evidence="4" id="KW-1185">Reference proteome</keyword>
<protein>
    <recommendedName>
        <fullName evidence="5">DUF4438 domain-containing protein</fullName>
    </recommendedName>
</protein>
<evidence type="ECO:0000313" key="4">
    <source>
        <dbReference type="Proteomes" id="UP001230220"/>
    </source>
</evidence>
<organism evidence="3 4">
    <name type="scientific">Breznakia pachnodae</name>
    <dbReference type="NCBI Taxonomy" id="265178"/>
    <lineage>
        <taxon>Bacteria</taxon>
        <taxon>Bacillati</taxon>
        <taxon>Bacillota</taxon>
        <taxon>Erysipelotrichia</taxon>
        <taxon>Erysipelotrichales</taxon>
        <taxon>Erysipelotrichaceae</taxon>
        <taxon>Breznakia</taxon>
    </lineage>
</organism>
<dbReference type="EMBL" id="JAUSUR010000001">
    <property type="protein sequence ID" value="MDQ0359830.1"/>
    <property type="molecule type" value="Genomic_DNA"/>
</dbReference>
<dbReference type="Gene3D" id="2.102.30.10">
    <property type="entry name" value="tm1086 (SG structure) domain"/>
    <property type="match status" value="1"/>
</dbReference>
<dbReference type="RefSeq" id="WP_307405271.1">
    <property type="nucleotide sequence ID" value="NZ_JAUSUR010000001.1"/>
</dbReference>
<gene>
    <name evidence="3" type="ORF">J2S15_000561</name>
</gene>
<dbReference type="Gene3D" id="2.40.10.170">
    <property type="match status" value="1"/>
</dbReference>
<feature type="domain" description="DUF4438" evidence="2">
    <location>
        <begin position="159"/>
        <end position="281"/>
    </location>
</feature>
<accession>A0ABU0DYX1</accession>